<proteinExistence type="predicted"/>
<dbReference type="InterPro" id="IPR036388">
    <property type="entry name" value="WH-like_DNA-bd_sf"/>
</dbReference>
<evidence type="ECO:0000313" key="3">
    <source>
        <dbReference type="Proteomes" id="UP000046155"/>
    </source>
</evidence>
<feature type="domain" description="RNA polymerase sigma-70 region 3" evidence="1">
    <location>
        <begin position="34"/>
        <end position="73"/>
    </location>
</feature>
<dbReference type="SUPFAM" id="SSF88659">
    <property type="entry name" value="Sigma3 and sigma4 domains of RNA polymerase sigma factors"/>
    <property type="match status" value="1"/>
</dbReference>
<dbReference type="EMBL" id="CDRZ01000155">
    <property type="protein sequence ID" value="CEO88676.1"/>
    <property type="molecule type" value="Genomic_DNA"/>
</dbReference>
<dbReference type="Gene3D" id="1.10.10.10">
    <property type="entry name" value="Winged helix-like DNA-binding domain superfamily/Winged helix DNA-binding domain"/>
    <property type="match status" value="1"/>
</dbReference>
<dbReference type="InterPro" id="IPR007624">
    <property type="entry name" value="RNA_pol_sigma70_r3"/>
</dbReference>
<dbReference type="Proteomes" id="UP000046155">
    <property type="component" value="Unassembled WGS sequence"/>
</dbReference>
<dbReference type="InterPro" id="IPR013324">
    <property type="entry name" value="RNA_pol_sigma_r3/r4-like"/>
</dbReference>
<name>A0A0B7ML43_9FIRM</name>
<dbReference type="GO" id="GO:0003700">
    <property type="term" value="F:DNA-binding transcription factor activity"/>
    <property type="evidence" value="ECO:0007669"/>
    <property type="project" value="InterPro"/>
</dbReference>
<organism evidence="2 3">
    <name type="scientific">Syntrophaceticus schinkii</name>
    <dbReference type="NCBI Taxonomy" id="499207"/>
    <lineage>
        <taxon>Bacteria</taxon>
        <taxon>Bacillati</taxon>
        <taxon>Bacillota</taxon>
        <taxon>Clostridia</taxon>
        <taxon>Thermoanaerobacterales</taxon>
        <taxon>Thermoanaerobacterales Family III. Incertae Sedis</taxon>
        <taxon>Syntrophaceticus</taxon>
    </lineage>
</organism>
<reference evidence="3" key="1">
    <citation type="submission" date="2015-01" db="EMBL/GenBank/DDBJ databases">
        <authorList>
            <person name="Manzoor Shahid"/>
            <person name="Zubair Saima"/>
        </authorList>
    </citation>
    <scope>NUCLEOTIDE SEQUENCE [LARGE SCALE GENOMIC DNA]</scope>
    <source>
        <strain evidence="3">Sp3</strain>
    </source>
</reference>
<keyword evidence="3" id="KW-1185">Reference proteome</keyword>
<accession>A0A0B7ML43</accession>
<evidence type="ECO:0000313" key="2">
    <source>
        <dbReference type="EMBL" id="CEO88676.1"/>
    </source>
</evidence>
<sequence length="111" mass="12682">MSPCFPLTSWERKRHLRREVSFDRPGWVADLQSHIYRTIEELSQKNGEPPTLDQIAEEVNIRKEGVAQALQAGHVSLDDLMYAGMMRFLVSFNPRTRTGCDIIAFSPVSFS</sequence>
<dbReference type="GO" id="GO:0006352">
    <property type="term" value="P:DNA-templated transcription initiation"/>
    <property type="evidence" value="ECO:0007669"/>
    <property type="project" value="InterPro"/>
</dbReference>
<evidence type="ECO:0000259" key="1">
    <source>
        <dbReference type="Pfam" id="PF04539"/>
    </source>
</evidence>
<gene>
    <name evidence="2" type="ORF">SSCH_2380003</name>
</gene>
<dbReference type="Pfam" id="PF04539">
    <property type="entry name" value="Sigma70_r3"/>
    <property type="match status" value="1"/>
</dbReference>
<protein>
    <recommendedName>
        <fullName evidence="1">RNA polymerase sigma-70 region 3 domain-containing protein</fullName>
    </recommendedName>
</protein>
<dbReference type="AlphaFoldDB" id="A0A0B7ML43"/>